<evidence type="ECO:0000313" key="2">
    <source>
        <dbReference type="Proteomes" id="UP000027284"/>
    </source>
</evidence>
<dbReference type="PANTHER" id="PTHR38767:SF1">
    <property type="entry name" value="DNA POLYMERASE III SUBUNIT CHI"/>
    <property type="match status" value="1"/>
</dbReference>
<comment type="caution">
    <text evidence="1">The sequence shown here is derived from an EMBL/GenBank/DDBJ whole genome shotgun (WGS) entry which is preliminary data.</text>
</comment>
<keyword evidence="2" id="KW-1185">Reference proteome</keyword>
<reference evidence="1 2" key="1">
    <citation type="submission" date="2014-04" db="EMBL/GenBank/DDBJ databases">
        <title>The Genome Sequence of Thermoanaerobaculum aquaticum MP-01, The First Cultivated Group 23 Acidobacterium.</title>
        <authorList>
            <person name="Stamps B.W."/>
            <person name="Losey N.A."/>
            <person name="Lawson P.A."/>
            <person name="Stevenson B.S."/>
        </authorList>
    </citation>
    <scope>NUCLEOTIDE SEQUENCE [LARGE SCALE GENOMIC DNA]</scope>
    <source>
        <strain evidence="1 2">MP-01</strain>
    </source>
</reference>
<sequence>MVLLHRLSGSKKALDACRLVEKLYLAGEKVVVWFQDQGRAAIFDQYLWTFSDTSFVPHRLVVEKGEVEEPVAIVVGELVNPNQASHLVVVEPPKNYKGIRGFTQVHDLLLAGEERKDKWEAAGFQVEEARTR</sequence>
<evidence type="ECO:0008006" key="3">
    <source>
        <dbReference type="Google" id="ProtNLM"/>
    </source>
</evidence>
<organism evidence="1 2">
    <name type="scientific">Thermoanaerobaculum aquaticum</name>
    <dbReference type="NCBI Taxonomy" id="1312852"/>
    <lineage>
        <taxon>Bacteria</taxon>
        <taxon>Pseudomonadati</taxon>
        <taxon>Acidobacteriota</taxon>
        <taxon>Thermoanaerobaculia</taxon>
        <taxon>Thermoanaerobaculales</taxon>
        <taxon>Thermoanaerobaculaceae</taxon>
        <taxon>Thermoanaerobaculum</taxon>
    </lineage>
</organism>
<evidence type="ECO:0000313" key="1">
    <source>
        <dbReference type="EMBL" id="KDA53466.1"/>
    </source>
</evidence>
<dbReference type="GO" id="GO:0032298">
    <property type="term" value="P:positive regulation of DNA-templated DNA replication initiation"/>
    <property type="evidence" value="ECO:0007669"/>
    <property type="project" value="TreeGrafter"/>
</dbReference>
<dbReference type="GO" id="GO:0003887">
    <property type="term" value="F:DNA-directed DNA polymerase activity"/>
    <property type="evidence" value="ECO:0007669"/>
    <property type="project" value="InterPro"/>
</dbReference>
<dbReference type="GO" id="GO:0003677">
    <property type="term" value="F:DNA binding"/>
    <property type="evidence" value="ECO:0007669"/>
    <property type="project" value="InterPro"/>
</dbReference>
<dbReference type="PANTHER" id="PTHR38767">
    <property type="entry name" value="DNA POLYMERASE III SUBUNIT CHI"/>
    <property type="match status" value="1"/>
</dbReference>
<dbReference type="Pfam" id="PF04364">
    <property type="entry name" value="DNA_pol3_chi"/>
    <property type="match status" value="1"/>
</dbReference>
<dbReference type="EMBL" id="JMFG01000020">
    <property type="protein sequence ID" value="KDA53466.1"/>
    <property type="molecule type" value="Genomic_DNA"/>
</dbReference>
<dbReference type="STRING" id="1312852.EG19_04465"/>
<dbReference type="GO" id="GO:0006260">
    <property type="term" value="P:DNA replication"/>
    <property type="evidence" value="ECO:0007669"/>
    <property type="project" value="InterPro"/>
</dbReference>
<protein>
    <recommendedName>
        <fullName evidence="3">DNA polymerase III subunit chi</fullName>
    </recommendedName>
</protein>
<dbReference type="AlphaFoldDB" id="A0A062XZC7"/>
<dbReference type="InterPro" id="IPR036768">
    <property type="entry name" value="PolIII_chi_sf"/>
</dbReference>
<dbReference type="SUPFAM" id="SSF102400">
    <property type="entry name" value="DNA polymerase III chi subunit"/>
    <property type="match status" value="1"/>
</dbReference>
<name>A0A062XZC7_9BACT</name>
<dbReference type="Proteomes" id="UP000027284">
    <property type="component" value="Unassembled WGS sequence"/>
</dbReference>
<accession>A0A062XZC7</accession>
<dbReference type="InterPro" id="IPR007459">
    <property type="entry name" value="DNA_pol3_chi"/>
</dbReference>
<proteinExistence type="predicted"/>
<gene>
    <name evidence="1" type="ORF">EG19_04465</name>
</gene>
<dbReference type="Gene3D" id="3.40.50.10110">
    <property type="entry name" value="DNA polymerase III subunit chi"/>
    <property type="match status" value="1"/>
</dbReference>